<evidence type="ECO:0000259" key="1">
    <source>
        <dbReference type="Pfam" id="PF08402"/>
    </source>
</evidence>
<dbReference type="InterPro" id="IPR012340">
    <property type="entry name" value="NA-bd_OB-fold"/>
</dbReference>
<dbReference type="GO" id="GO:0005524">
    <property type="term" value="F:ATP binding"/>
    <property type="evidence" value="ECO:0007669"/>
    <property type="project" value="InterPro"/>
</dbReference>
<dbReference type="InterPro" id="IPR008995">
    <property type="entry name" value="Mo/tungstate-bd_C_term_dom"/>
</dbReference>
<dbReference type="InterPro" id="IPR013611">
    <property type="entry name" value="Transp-assoc_OB_typ2"/>
</dbReference>
<keyword evidence="3" id="KW-1185">Reference proteome</keyword>
<protein>
    <submittedName>
        <fullName evidence="2">TOBE domain-containing protein</fullName>
    </submittedName>
</protein>
<organism evidence="2 3">
    <name type="scientific">Devosia marina</name>
    <dbReference type="NCBI Taxonomy" id="2683198"/>
    <lineage>
        <taxon>Bacteria</taxon>
        <taxon>Pseudomonadati</taxon>
        <taxon>Pseudomonadota</taxon>
        <taxon>Alphaproteobacteria</taxon>
        <taxon>Hyphomicrobiales</taxon>
        <taxon>Devosiaceae</taxon>
        <taxon>Devosia</taxon>
    </lineage>
</organism>
<dbReference type="Proteomes" id="UP000438106">
    <property type="component" value="Unassembled WGS sequence"/>
</dbReference>
<evidence type="ECO:0000313" key="3">
    <source>
        <dbReference type="Proteomes" id="UP000438106"/>
    </source>
</evidence>
<proteinExistence type="predicted"/>
<sequence>MNVRILAASTAVGLSEQLGSDTFLHVEVDGLGLMIVRTDGEQTFSHGDKVWLTPDPNRIYKFDAAGLAVY</sequence>
<dbReference type="Gene3D" id="2.40.50.140">
    <property type="entry name" value="Nucleic acid-binding proteins"/>
    <property type="match status" value="1"/>
</dbReference>
<comment type="caution">
    <text evidence="2">The sequence shown here is derived from an EMBL/GenBank/DDBJ whole genome shotgun (WGS) entry which is preliminary data.</text>
</comment>
<accession>A0A7X3FPJ0</accession>
<dbReference type="GO" id="GO:0022857">
    <property type="term" value="F:transmembrane transporter activity"/>
    <property type="evidence" value="ECO:0007669"/>
    <property type="project" value="InterPro"/>
</dbReference>
<dbReference type="GO" id="GO:0043190">
    <property type="term" value="C:ATP-binding cassette (ABC) transporter complex"/>
    <property type="evidence" value="ECO:0007669"/>
    <property type="project" value="InterPro"/>
</dbReference>
<dbReference type="SUPFAM" id="SSF50331">
    <property type="entry name" value="MOP-like"/>
    <property type="match status" value="1"/>
</dbReference>
<dbReference type="EMBL" id="WQRF01000001">
    <property type="protein sequence ID" value="MVS98412.1"/>
    <property type="molecule type" value="Genomic_DNA"/>
</dbReference>
<feature type="domain" description="Transport-associated OB type 2" evidence="1">
    <location>
        <begin position="12"/>
        <end position="59"/>
    </location>
</feature>
<dbReference type="AlphaFoldDB" id="A0A7X3FPJ0"/>
<reference evidence="2 3" key="1">
    <citation type="submission" date="2019-12" db="EMBL/GenBank/DDBJ databases">
        <title>Devosia maris sp. nov., isolated from the deep seawater.</title>
        <authorList>
            <person name="Liu Y."/>
        </authorList>
    </citation>
    <scope>NUCLEOTIDE SEQUENCE [LARGE SCALE GENOMIC DNA]</scope>
    <source>
        <strain evidence="2 3">L53-10-65</strain>
    </source>
</reference>
<evidence type="ECO:0000313" key="2">
    <source>
        <dbReference type="EMBL" id="MVS98412.1"/>
    </source>
</evidence>
<dbReference type="RefSeq" id="WP_157289350.1">
    <property type="nucleotide sequence ID" value="NZ_WQRF01000001.1"/>
</dbReference>
<gene>
    <name evidence="2" type="ORF">GO014_05170</name>
</gene>
<dbReference type="Pfam" id="PF08402">
    <property type="entry name" value="TOBE_2"/>
    <property type="match status" value="1"/>
</dbReference>
<name>A0A7X3FPJ0_9HYPH</name>